<dbReference type="OrthoDB" id="184031at2157"/>
<evidence type="ECO:0000313" key="3">
    <source>
        <dbReference type="Proteomes" id="UP000608850"/>
    </source>
</evidence>
<dbReference type="Gene3D" id="3.40.50.11310">
    <property type="entry name" value="Bacterial phosphonate metabolism protein PhnH"/>
    <property type="match status" value="1"/>
</dbReference>
<organism evidence="2 3">
    <name type="scientific">Halarchaeum nitratireducens</name>
    <dbReference type="NCBI Taxonomy" id="489913"/>
    <lineage>
        <taxon>Archaea</taxon>
        <taxon>Methanobacteriati</taxon>
        <taxon>Methanobacteriota</taxon>
        <taxon>Stenosarchaea group</taxon>
        <taxon>Halobacteria</taxon>
        <taxon>Halobacteriales</taxon>
        <taxon>Halobacteriaceae</taxon>
    </lineage>
</organism>
<evidence type="ECO:0000313" key="2">
    <source>
        <dbReference type="EMBL" id="GGN21499.1"/>
    </source>
</evidence>
<dbReference type="Pfam" id="PF05845">
    <property type="entry name" value="PhnH"/>
    <property type="match status" value="1"/>
</dbReference>
<dbReference type="AlphaFoldDB" id="A0A830GEC0"/>
<dbReference type="EMBL" id="BMOQ01000006">
    <property type="protein sequence ID" value="GGN21499.1"/>
    <property type="molecule type" value="Genomic_DNA"/>
</dbReference>
<dbReference type="SUPFAM" id="SSF159709">
    <property type="entry name" value="PhnH-like"/>
    <property type="match status" value="1"/>
</dbReference>
<keyword evidence="3" id="KW-1185">Reference proteome</keyword>
<accession>A0A830GEC0</accession>
<keyword evidence="2" id="KW-0456">Lyase</keyword>
<dbReference type="InterPro" id="IPR008772">
    <property type="entry name" value="Phosphonate_metab_PhnH"/>
</dbReference>
<evidence type="ECO:0000256" key="1">
    <source>
        <dbReference type="SAM" id="MobiDB-lite"/>
    </source>
</evidence>
<dbReference type="NCBIfam" id="TIGR03292">
    <property type="entry name" value="PhnH_redo"/>
    <property type="match status" value="1"/>
</dbReference>
<reference evidence="2 3" key="1">
    <citation type="journal article" date="2019" name="Int. J. Syst. Evol. Microbiol.">
        <title>The Global Catalogue of Microorganisms (GCM) 10K type strain sequencing project: providing services to taxonomists for standard genome sequencing and annotation.</title>
        <authorList>
            <consortium name="The Broad Institute Genomics Platform"/>
            <consortium name="The Broad Institute Genome Sequencing Center for Infectious Disease"/>
            <person name="Wu L."/>
            <person name="Ma J."/>
        </authorList>
    </citation>
    <scope>NUCLEOTIDE SEQUENCE [LARGE SCALE GENOMIC DNA]</scope>
    <source>
        <strain evidence="2 3">JCM 16331</strain>
    </source>
</reference>
<protein>
    <submittedName>
        <fullName evidence="2">Carbon-phosphorus lyase</fullName>
    </submittedName>
</protein>
<feature type="region of interest" description="Disordered" evidence="1">
    <location>
        <begin position="66"/>
        <end position="86"/>
    </location>
</feature>
<dbReference type="GO" id="GO:0016829">
    <property type="term" value="F:lyase activity"/>
    <property type="evidence" value="ECO:0007669"/>
    <property type="project" value="UniProtKB-KW"/>
</dbReference>
<sequence>MRALSVDPIHDTRETFRALVDAMSRPGTVQQTPAERSDHAVVTTLVDHEVTTHTFDEAVRRALESHGRFDSATPETADIVHTNGSPTWDVRDVRSGTLVEPSAGATVIYRVDALGPDATATTLRLTGPGVPDERTLRVSLPPTEVDAIADAQSVYPRGVDVVFAAADRISALPRSVTVEVV</sequence>
<dbReference type="InterPro" id="IPR038058">
    <property type="entry name" value="PhnH-like_sp"/>
</dbReference>
<gene>
    <name evidence="2" type="primary">phnH</name>
    <name evidence="2" type="ORF">GCM10009021_23540</name>
</gene>
<dbReference type="GO" id="GO:0019634">
    <property type="term" value="P:organic phosphonate metabolic process"/>
    <property type="evidence" value="ECO:0007669"/>
    <property type="project" value="InterPro"/>
</dbReference>
<dbReference type="Proteomes" id="UP000608850">
    <property type="component" value="Unassembled WGS sequence"/>
</dbReference>
<comment type="caution">
    <text evidence="2">The sequence shown here is derived from an EMBL/GenBank/DDBJ whole genome shotgun (WGS) entry which is preliminary data.</text>
</comment>
<proteinExistence type="predicted"/>
<name>A0A830GEC0_9EURY</name>